<comment type="caution">
    <text evidence="2">The sequence shown here is derived from an EMBL/GenBank/DDBJ whole genome shotgun (WGS) entry which is preliminary data.</text>
</comment>
<dbReference type="AlphaFoldDB" id="A0A2K0USZ4"/>
<protein>
    <submittedName>
        <fullName evidence="2">Uncharacterized protein</fullName>
    </submittedName>
</protein>
<proteinExistence type="predicted"/>
<organism evidence="2 3">
    <name type="scientific">Gibberella nygamai</name>
    <name type="common">Bean root rot disease fungus</name>
    <name type="synonym">Fusarium nygamai</name>
    <dbReference type="NCBI Taxonomy" id="42673"/>
    <lineage>
        <taxon>Eukaryota</taxon>
        <taxon>Fungi</taxon>
        <taxon>Dikarya</taxon>
        <taxon>Ascomycota</taxon>
        <taxon>Pezizomycotina</taxon>
        <taxon>Sordariomycetes</taxon>
        <taxon>Hypocreomycetidae</taxon>
        <taxon>Hypocreales</taxon>
        <taxon>Nectriaceae</taxon>
        <taxon>Fusarium</taxon>
        <taxon>Fusarium fujikuroi species complex</taxon>
    </lineage>
</organism>
<gene>
    <name evidence="2" type="ORF">FNYG_14376</name>
</gene>
<dbReference type="Proteomes" id="UP000236664">
    <property type="component" value="Unassembled WGS sequence"/>
</dbReference>
<sequence length="116" mass="13072">MGSFIDEIQEDRRTELLPNSAGDSKPEPGGHAKLEAALWWEARSYFETEVEAYKRLKDRQGVFIPYVYASVRRSSTSASVNISDYYSVNSIPLQFIPGSDLNNLPERPSSPTSQQE</sequence>
<dbReference type="EMBL" id="MTQA01000334">
    <property type="protein sequence ID" value="PNP60889.1"/>
    <property type="molecule type" value="Genomic_DNA"/>
</dbReference>
<reference evidence="2 3" key="1">
    <citation type="submission" date="2017-06" db="EMBL/GenBank/DDBJ databases">
        <title>Genome of Fusarium nygamai isolate CS10214.</title>
        <authorList>
            <person name="Gardiner D.M."/>
            <person name="Obanor F."/>
            <person name="Kazan K."/>
        </authorList>
    </citation>
    <scope>NUCLEOTIDE SEQUENCE [LARGE SCALE GENOMIC DNA]</scope>
    <source>
        <strain evidence="2 3">CS10214</strain>
    </source>
</reference>
<dbReference type="OrthoDB" id="5134445at2759"/>
<evidence type="ECO:0000313" key="2">
    <source>
        <dbReference type="EMBL" id="PNP60889.1"/>
    </source>
</evidence>
<accession>A0A2K0USZ4</accession>
<feature type="region of interest" description="Disordered" evidence="1">
    <location>
        <begin position="1"/>
        <end position="30"/>
    </location>
</feature>
<evidence type="ECO:0000313" key="3">
    <source>
        <dbReference type="Proteomes" id="UP000236664"/>
    </source>
</evidence>
<keyword evidence="3" id="KW-1185">Reference proteome</keyword>
<name>A0A2K0USZ4_GIBNY</name>
<evidence type="ECO:0000256" key="1">
    <source>
        <dbReference type="SAM" id="MobiDB-lite"/>
    </source>
</evidence>